<dbReference type="InterPro" id="IPR008928">
    <property type="entry name" value="6-hairpin_glycosidase_sf"/>
</dbReference>
<dbReference type="EMBL" id="FMYI01000005">
    <property type="protein sequence ID" value="SDC24037.1"/>
    <property type="molecule type" value="Genomic_DNA"/>
</dbReference>
<reference evidence="2" key="1">
    <citation type="submission" date="2016-09" db="EMBL/GenBank/DDBJ databases">
        <authorList>
            <person name="Varghese N."/>
            <person name="Submissions S."/>
        </authorList>
    </citation>
    <scope>NUCLEOTIDE SEQUENCE [LARGE SCALE GENOMIC DNA]</scope>
    <source>
        <strain evidence="2">S5</strain>
    </source>
</reference>
<dbReference type="OrthoDB" id="38684at2"/>
<protein>
    <recommendedName>
        <fullName evidence="3">Cellobiose phosphorylase</fullName>
    </recommendedName>
</protein>
<keyword evidence="2" id="KW-1185">Reference proteome</keyword>
<proteinExistence type="predicted"/>
<evidence type="ECO:0000313" key="2">
    <source>
        <dbReference type="Proteomes" id="UP000242949"/>
    </source>
</evidence>
<accession>A0A1G6JZ99</accession>
<dbReference type="AlphaFoldDB" id="A0A1G6JZ99"/>
<sequence length="1051" mass="119927">MYSLQNNQNMRIEQYQTSSPFASFLPGLAGPKGIPMWAFYVNRGQGLASFGVKDKSSVMTEFFPADKSYQMVPYQGFRSFLKVKKENDVFSYEPFFESNEKHEEAMTIAPNRLTLEHKHQASQVAIEVDYLTLPNESIPGLIREVTIRNENDQPVQLEMADGLATMFPAGVENSAYQAIGNTMKSWFDATTVDDQFNFYFMRGSTADEANVSEVHNGNVYASLLKTSDGETVLKPIYDRELIFGDELALHSPRAFNQHQASSLLEKEQVSTNKVSCAFSVIDQTIEANGEIKLYSVFVQVDHLDQAKQFVNEKMNQAQFDAYKTQAETITAELMNQVETKTANPLFDAYVSQNYLDNGLRGGFSYIFENEANKKVFYLYSRKHGDLERDYNDFSISPSFYSQGNGNYRDMNQNRRLDVLFEPRIEDYNIKQFINLIQLDGHNPLAIKAVIYQLNNEAFPFESYGFTKDEATLFKQQIAEGYTPGSALKFIKDKNVKLNVDFEAFLTDLLAVSEEVLEASHGEGFWIDHWTYNLDLIDSYLSVFPDRLQSLFFSEDYTYYDSPASIRPQQAKISKQDEKVRQYDAVEEDEEKTHENGQWVRKQYGQGDVVKTNLLSKLFLLSANKVSTIAPFGLGVEMEAGKPGWNDALNGLPGMFGAGVSELYELKRLLQYFEKVNQNDQGTVKLPIETEHFISQLTDTLANLPRVMKEDQLTLWKQLTSIRDDYRQRIASGVEGKYVTFNMEDVHKMVAVFNDYVDFAVNAVEQFDQNLVPTYFYFTMSLADDGEEILDMIPHAVSPFLEGIVKKMKLADSYEEAKELYEKVKVSPIYDQKLGMYKTSGPISNDPVELGRAKFFTPGWLENESVFLHMTYKYLLELLKSGLYDEFFQDCETGLVAYLDPKMYGRSILENSSFIASSANPDPSTHGKGYVARLSGSTIEFLNMWMEMFIGKEPFKYDEARNELIFALKPVLPKDFFTESNQAQFKLFKQIDVIYHNKQNKDTYGDDGVQPVHYTLTLSNGQHVQAEGPEVTGSLAEQIRSMDVRQIDVELG</sequence>
<evidence type="ECO:0000313" key="1">
    <source>
        <dbReference type="EMBL" id="SDC24037.1"/>
    </source>
</evidence>
<name>A0A1G6JZ99_9BACI</name>
<organism evidence="1 2">
    <name type="scientific">Pelagirhabdus alkalitolerans</name>
    <dbReference type="NCBI Taxonomy" id="1612202"/>
    <lineage>
        <taxon>Bacteria</taxon>
        <taxon>Bacillati</taxon>
        <taxon>Bacillota</taxon>
        <taxon>Bacilli</taxon>
        <taxon>Bacillales</taxon>
        <taxon>Bacillaceae</taxon>
        <taxon>Pelagirhabdus</taxon>
    </lineage>
</organism>
<dbReference type="GO" id="GO:0005975">
    <property type="term" value="P:carbohydrate metabolic process"/>
    <property type="evidence" value="ECO:0007669"/>
    <property type="project" value="InterPro"/>
</dbReference>
<dbReference type="STRING" id="1612202.SAMN05421734_105195"/>
<dbReference type="Proteomes" id="UP000242949">
    <property type="component" value="Unassembled WGS sequence"/>
</dbReference>
<dbReference type="SUPFAM" id="SSF48208">
    <property type="entry name" value="Six-hairpin glycosidases"/>
    <property type="match status" value="1"/>
</dbReference>
<gene>
    <name evidence="1" type="ORF">SAMN05421734_105195</name>
</gene>
<evidence type="ECO:0008006" key="3">
    <source>
        <dbReference type="Google" id="ProtNLM"/>
    </source>
</evidence>
<dbReference type="RefSeq" id="WP_090795690.1">
    <property type="nucleotide sequence ID" value="NZ_FMYI01000005.1"/>
</dbReference>